<dbReference type="OrthoDB" id="9803916at2"/>
<dbReference type="PANTHER" id="PTHR43694">
    <property type="entry name" value="RIBONUCLEASE J"/>
    <property type="match status" value="1"/>
</dbReference>
<evidence type="ECO:0000256" key="6">
    <source>
        <dbReference type="ARBA" id="ARBA00022884"/>
    </source>
</evidence>
<dbReference type="GO" id="GO:0004527">
    <property type="term" value="F:exonuclease activity"/>
    <property type="evidence" value="ECO:0007669"/>
    <property type="project" value="UniProtKB-KW"/>
</dbReference>
<proteinExistence type="predicted"/>
<reference evidence="8 9" key="1">
    <citation type="submission" date="2016-11" db="EMBL/GenBank/DDBJ databases">
        <authorList>
            <person name="Jaros S."/>
            <person name="Januszkiewicz K."/>
            <person name="Wedrychowicz H."/>
        </authorList>
    </citation>
    <scope>NUCLEOTIDE SEQUENCE [LARGE SCALE GENOMIC DNA]</scope>
    <source>
        <strain evidence="8 9">DSM 21637</strain>
    </source>
</reference>
<keyword evidence="4" id="KW-0862">Zinc</keyword>
<evidence type="ECO:0000313" key="8">
    <source>
        <dbReference type="EMBL" id="SFX49991.1"/>
    </source>
</evidence>
<dbReference type="InterPro" id="IPR001279">
    <property type="entry name" value="Metallo-B-lactamas"/>
</dbReference>
<dbReference type="InterPro" id="IPR036866">
    <property type="entry name" value="RibonucZ/Hydroxyglut_hydro"/>
</dbReference>
<dbReference type="EMBL" id="FPJW01000006">
    <property type="protein sequence ID" value="SFX49991.1"/>
    <property type="molecule type" value="Genomic_DNA"/>
</dbReference>
<keyword evidence="9" id="KW-1185">Reference proteome</keyword>
<dbReference type="InterPro" id="IPR042173">
    <property type="entry name" value="RNase_J_2"/>
</dbReference>
<evidence type="ECO:0000313" key="9">
    <source>
        <dbReference type="Proteomes" id="UP000182350"/>
    </source>
</evidence>
<organism evidence="8 9">
    <name type="scientific">Marinospirillum alkaliphilum DSM 21637</name>
    <dbReference type="NCBI Taxonomy" id="1122209"/>
    <lineage>
        <taxon>Bacteria</taxon>
        <taxon>Pseudomonadati</taxon>
        <taxon>Pseudomonadota</taxon>
        <taxon>Gammaproteobacteria</taxon>
        <taxon>Oceanospirillales</taxon>
        <taxon>Oceanospirillaceae</taxon>
        <taxon>Marinospirillum</taxon>
    </lineage>
</organism>
<dbReference type="Pfam" id="PF22505">
    <property type="entry name" value="RNase_J_b_CASP"/>
    <property type="match status" value="1"/>
</dbReference>
<dbReference type="PANTHER" id="PTHR43694:SF1">
    <property type="entry name" value="RIBONUCLEASE J"/>
    <property type="match status" value="1"/>
</dbReference>
<dbReference type="STRING" id="1122209.SAMN02745752_01883"/>
<dbReference type="SMART" id="SM00849">
    <property type="entry name" value="Lactamase_B"/>
    <property type="match status" value="1"/>
</dbReference>
<dbReference type="Pfam" id="PF07521">
    <property type="entry name" value="RMMBL"/>
    <property type="match status" value="1"/>
</dbReference>
<evidence type="ECO:0000259" key="7">
    <source>
        <dbReference type="SMART" id="SM00849"/>
    </source>
</evidence>
<keyword evidence="3" id="KW-0378">Hydrolase</keyword>
<dbReference type="GO" id="GO:0046872">
    <property type="term" value="F:metal ion binding"/>
    <property type="evidence" value="ECO:0007669"/>
    <property type="project" value="UniProtKB-KW"/>
</dbReference>
<dbReference type="GO" id="GO:0003723">
    <property type="term" value="F:RNA binding"/>
    <property type="evidence" value="ECO:0007669"/>
    <property type="project" value="UniProtKB-KW"/>
</dbReference>
<keyword evidence="2" id="KW-0479">Metal-binding</keyword>
<dbReference type="Pfam" id="PF00753">
    <property type="entry name" value="Lactamase_B"/>
    <property type="match status" value="1"/>
</dbReference>
<dbReference type="Gene3D" id="3.60.15.10">
    <property type="entry name" value="Ribonuclease Z/Hydroxyacylglutathione hydrolase-like"/>
    <property type="match status" value="1"/>
</dbReference>
<sequence>MIQPSQEQLHQAIGPFFMPLGGAGEIGANFYLYGSAGYWIAIDCGMGFLKNGLADTTILLPDVNLLEDNGITIQALLITHSHEDHIGALPWLWRQLACPVYASPFAAEMILSRVKPEQQGGKLHRIRPLRCYEFGPFTVEWIPVTHSIPESHGIHLQVAGRSLYHTGDWKLDPAPVIGERTAVSRLQALGQEGIDLVIGDSTNATRDGHSRSELAVQLGLMEQIRKHPGRVLVTCFASNLARMASLGIIARHTGRHLTLLGRSMQRVRSIGARLGYLEDFPPLIPSVDLGYLPSHEQLLICTGSQGEPGAALFRLANASHPDLELEAGDLVIFSSKTIPGNEAAVEGLVQKLRERGILLVTDGDACVHASGHPSQDELRQLYSWLKPTCLLAMHGEPHHEEAHVQLARELGMQARAAWNGELYDLSSIPRKVAALPAALQPAPQPEKSRGITAS</sequence>
<evidence type="ECO:0000256" key="2">
    <source>
        <dbReference type="ARBA" id="ARBA00022723"/>
    </source>
</evidence>
<keyword evidence="1" id="KW-0540">Nuclease</keyword>
<keyword evidence="6" id="KW-0694">RNA-binding</keyword>
<evidence type="ECO:0000256" key="5">
    <source>
        <dbReference type="ARBA" id="ARBA00022839"/>
    </source>
</evidence>
<evidence type="ECO:0000256" key="1">
    <source>
        <dbReference type="ARBA" id="ARBA00022722"/>
    </source>
</evidence>
<accession>A0A1K1XK73</accession>
<dbReference type="Proteomes" id="UP000182350">
    <property type="component" value="Unassembled WGS sequence"/>
</dbReference>
<dbReference type="CDD" id="cd07714">
    <property type="entry name" value="RNaseJ_MBL-fold"/>
    <property type="match status" value="1"/>
</dbReference>
<dbReference type="AlphaFoldDB" id="A0A1K1XK73"/>
<dbReference type="RefSeq" id="WP_143142808.1">
    <property type="nucleotide sequence ID" value="NZ_FPJW01000006.1"/>
</dbReference>
<name>A0A1K1XK73_9GAMM</name>
<keyword evidence="5" id="KW-0269">Exonuclease</keyword>
<evidence type="ECO:0000256" key="4">
    <source>
        <dbReference type="ARBA" id="ARBA00022833"/>
    </source>
</evidence>
<dbReference type="SUPFAM" id="SSF56281">
    <property type="entry name" value="Metallo-hydrolase/oxidoreductase"/>
    <property type="match status" value="1"/>
</dbReference>
<evidence type="ECO:0000256" key="3">
    <source>
        <dbReference type="ARBA" id="ARBA00022801"/>
    </source>
</evidence>
<protein>
    <submittedName>
        <fullName evidence="8">Ribonuclease J</fullName>
    </submittedName>
</protein>
<dbReference type="InterPro" id="IPR011108">
    <property type="entry name" value="RMMBL"/>
</dbReference>
<gene>
    <name evidence="8" type="ORF">SAMN02745752_01883</name>
</gene>
<dbReference type="InterPro" id="IPR055132">
    <property type="entry name" value="RNase_J_b_CASP"/>
</dbReference>
<dbReference type="Gene3D" id="3.40.50.10710">
    <property type="entry name" value="Metallo-hydrolase/oxidoreductase"/>
    <property type="match status" value="1"/>
</dbReference>
<feature type="domain" description="Metallo-beta-lactamase" evidence="7">
    <location>
        <begin position="27"/>
        <end position="220"/>
    </location>
</feature>